<organism evidence="1 2">
    <name type="scientific">Aristolochia fimbriata</name>
    <name type="common">White veined hardy Dutchman's pipe vine</name>
    <dbReference type="NCBI Taxonomy" id="158543"/>
    <lineage>
        <taxon>Eukaryota</taxon>
        <taxon>Viridiplantae</taxon>
        <taxon>Streptophyta</taxon>
        <taxon>Embryophyta</taxon>
        <taxon>Tracheophyta</taxon>
        <taxon>Spermatophyta</taxon>
        <taxon>Magnoliopsida</taxon>
        <taxon>Magnoliidae</taxon>
        <taxon>Piperales</taxon>
        <taxon>Aristolochiaceae</taxon>
        <taxon>Aristolochia</taxon>
    </lineage>
</organism>
<sequence length="498" mass="54923">MGAIENDTFQSLVPSRFITFSFPNPDPRDPANPHGDLLRVAVLDSPLSDASAPRCAALLVPKGRELDWIFSTENGHLQLLFNSHGVSRLILIGDLPRETDVSSAVYVRPEHEVGVSYLQKLKPLLFALAPKEAFRHGLPDTPFISYEDNVIRSASVSYHHGQVVGDMVVEDVEVESGSPAGREFHRRLRLKRMPNLVQTAVRLLPETQTGKSGGEATLFRPVTASLIQPYLEAMAAGLSLLGPRLENNQHSSSSPLRVLCLGVGGGALLMFLRTWFEFDLLGIEADEAILTVARRYFGLTEDRRLRICVRDGIELLKGFVCQRVSSTSVGRELARFWAGEGSDNKVDVGIEQCRGSLENTGVSCNSRTVNEAKFLDEYRVHGMLVDLDSSDARTGLSAPPLKFVDFSVLQAARLVLHEDGVIVVNVIPPSNSFYFRIVTELKAVFSELYEIDVGNGENYVLIATASPIEFDARGSRNGFADKLKELVDDRFLNSIKKL</sequence>
<dbReference type="Gene3D" id="3.40.50.150">
    <property type="entry name" value="Vaccinia Virus protein VP39"/>
    <property type="match status" value="1"/>
</dbReference>
<keyword evidence="2" id="KW-1185">Reference proteome</keyword>
<gene>
    <name evidence="1" type="ORF">H6P81_013367</name>
</gene>
<evidence type="ECO:0008006" key="3">
    <source>
        <dbReference type="Google" id="ProtNLM"/>
    </source>
</evidence>
<dbReference type="EMBL" id="JAINDJ010000005">
    <property type="protein sequence ID" value="KAG9447239.1"/>
    <property type="molecule type" value="Genomic_DNA"/>
</dbReference>
<dbReference type="SUPFAM" id="SSF53335">
    <property type="entry name" value="S-adenosyl-L-methionine-dependent methyltransferases"/>
    <property type="match status" value="1"/>
</dbReference>
<accession>A0AAV7EF06</accession>
<name>A0AAV7EF06_ARIFI</name>
<evidence type="ECO:0000313" key="1">
    <source>
        <dbReference type="EMBL" id="KAG9447239.1"/>
    </source>
</evidence>
<dbReference type="InterPro" id="IPR029063">
    <property type="entry name" value="SAM-dependent_MTases_sf"/>
</dbReference>
<evidence type="ECO:0000313" key="2">
    <source>
        <dbReference type="Proteomes" id="UP000825729"/>
    </source>
</evidence>
<proteinExistence type="predicted"/>
<reference evidence="1 2" key="1">
    <citation type="submission" date="2021-07" db="EMBL/GenBank/DDBJ databases">
        <title>The Aristolochia fimbriata genome: insights into angiosperm evolution, floral development and chemical biosynthesis.</title>
        <authorList>
            <person name="Jiao Y."/>
        </authorList>
    </citation>
    <scope>NUCLEOTIDE SEQUENCE [LARGE SCALE GENOMIC DNA]</scope>
    <source>
        <strain evidence="1">IBCAS-2021</strain>
        <tissue evidence="1">Leaf</tissue>
    </source>
</reference>
<dbReference type="AlphaFoldDB" id="A0AAV7EF06"/>
<protein>
    <recommendedName>
        <fullName evidence="3">Methyltransferase-like protein 13</fullName>
    </recommendedName>
</protein>
<comment type="caution">
    <text evidence="1">The sequence shown here is derived from an EMBL/GenBank/DDBJ whole genome shotgun (WGS) entry which is preliminary data.</text>
</comment>
<dbReference type="Proteomes" id="UP000825729">
    <property type="component" value="Unassembled WGS sequence"/>
</dbReference>